<dbReference type="InterPro" id="IPR036615">
    <property type="entry name" value="Mur_ligase_C_dom_sf"/>
</dbReference>
<evidence type="ECO:0000256" key="3">
    <source>
        <dbReference type="ARBA" id="ARBA00022490"/>
    </source>
</evidence>
<dbReference type="HAMAP" id="MF_00639">
    <property type="entry name" value="MurD"/>
    <property type="match status" value="1"/>
</dbReference>
<dbReference type="Pfam" id="PF08245">
    <property type="entry name" value="Mur_ligase_M"/>
    <property type="match status" value="1"/>
</dbReference>
<keyword evidence="11 12" id="KW-0961">Cell wall biogenesis/degradation</keyword>
<organism evidence="15 16">
    <name type="scientific">Devosia insulae DS-56</name>
    <dbReference type="NCBI Taxonomy" id="1116389"/>
    <lineage>
        <taxon>Bacteria</taxon>
        <taxon>Pseudomonadati</taxon>
        <taxon>Pseudomonadota</taxon>
        <taxon>Alphaproteobacteria</taxon>
        <taxon>Hyphomicrobiales</taxon>
        <taxon>Devosiaceae</taxon>
        <taxon>Devosia</taxon>
    </lineage>
</organism>
<evidence type="ECO:0000256" key="5">
    <source>
        <dbReference type="ARBA" id="ARBA00022618"/>
    </source>
</evidence>
<evidence type="ECO:0000256" key="4">
    <source>
        <dbReference type="ARBA" id="ARBA00022598"/>
    </source>
</evidence>
<evidence type="ECO:0000256" key="1">
    <source>
        <dbReference type="ARBA" id="ARBA00004496"/>
    </source>
</evidence>
<dbReference type="EMBL" id="LAJE02000227">
    <property type="protein sequence ID" value="OEO30152.1"/>
    <property type="molecule type" value="Genomic_DNA"/>
</dbReference>
<evidence type="ECO:0000256" key="8">
    <source>
        <dbReference type="ARBA" id="ARBA00022960"/>
    </source>
</evidence>
<dbReference type="SUPFAM" id="SSF53623">
    <property type="entry name" value="MurD-like peptide ligases, catalytic domain"/>
    <property type="match status" value="1"/>
</dbReference>
<keyword evidence="9 12" id="KW-0573">Peptidoglycan synthesis</keyword>
<accession>A0A1E5XNH2</accession>
<protein>
    <recommendedName>
        <fullName evidence="12">UDP-N-acetylmuramoyl-L-alanine--L-glutamate ligase</fullName>
        <ecNumber evidence="12">6.3.2.53</ecNumber>
    </recommendedName>
    <alternativeName>
        <fullName evidence="12">UDP-N-acetylmuramoyl-L-alanyl-L-glutamate synthetase</fullName>
        <shortName evidence="12">UDP-MurNAc-L-Ala-L-Glu synthetase</shortName>
    </alternativeName>
</protein>
<evidence type="ECO:0000313" key="15">
    <source>
        <dbReference type="EMBL" id="OEO30152.1"/>
    </source>
</evidence>
<evidence type="ECO:0000256" key="11">
    <source>
        <dbReference type="ARBA" id="ARBA00023316"/>
    </source>
</evidence>
<keyword evidence="3 12" id="KW-0963">Cytoplasm</keyword>
<dbReference type="GO" id="GO:0004326">
    <property type="term" value="F:tetrahydrofolylpolyglutamate synthase activity"/>
    <property type="evidence" value="ECO:0007669"/>
    <property type="project" value="InterPro"/>
</dbReference>
<comment type="catalytic activity">
    <reaction evidence="12">
        <text>UDP-N-acetyl-alpha-D-muramoyl-L-alanine + L-glutamate + ATP = UDP-N-acetyl-alpha-D-muramoyl-L-alanyl-L-glutamate + ADP + phosphate + H(+)</text>
        <dbReference type="Rhea" id="RHEA:58816"/>
        <dbReference type="ChEBI" id="CHEBI:15378"/>
        <dbReference type="ChEBI" id="CHEBI:29985"/>
        <dbReference type="ChEBI" id="CHEBI:30616"/>
        <dbReference type="ChEBI" id="CHEBI:43474"/>
        <dbReference type="ChEBI" id="CHEBI:83898"/>
        <dbReference type="ChEBI" id="CHEBI:142725"/>
        <dbReference type="ChEBI" id="CHEBI:456216"/>
        <dbReference type="EC" id="6.3.2.53"/>
    </reaction>
</comment>
<feature type="domain" description="Mur ligase central" evidence="14">
    <location>
        <begin position="109"/>
        <end position="201"/>
    </location>
</feature>
<dbReference type="HAMAP" id="MF_02208">
    <property type="entry name" value="MurD2_subfam"/>
    <property type="match status" value="1"/>
</dbReference>
<dbReference type="UniPathway" id="UPA00219"/>
<comment type="function">
    <text evidence="12">Cell wall formation. Catalyzes the addition of L-glutamate to the nucleotide precursor UDP-N-acetylmuramoyl-L-alanine.</text>
</comment>
<dbReference type="GO" id="GO:0008360">
    <property type="term" value="P:regulation of cell shape"/>
    <property type="evidence" value="ECO:0007669"/>
    <property type="project" value="UniProtKB-KW"/>
</dbReference>
<dbReference type="InterPro" id="IPR043687">
    <property type="entry name" value="MurD2"/>
</dbReference>
<dbReference type="Proteomes" id="UP000095463">
    <property type="component" value="Unassembled WGS sequence"/>
</dbReference>
<dbReference type="GO" id="GO:0009252">
    <property type="term" value="P:peptidoglycan biosynthetic process"/>
    <property type="evidence" value="ECO:0007669"/>
    <property type="project" value="UniProtKB-UniRule"/>
</dbReference>
<feature type="binding site" evidence="12">
    <location>
        <begin position="111"/>
        <end position="117"/>
    </location>
    <ligand>
        <name>ATP</name>
        <dbReference type="ChEBI" id="CHEBI:30616"/>
    </ligand>
</feature>
<dbReference type="Gene3D" id="3.90.190.20">
    <property type="entry name" value="Mur ligase, C-terminal domain"/>
    <property type="match status" value="1"/>
</dbReference>
<sequence length="439" mass="46983">MRFDEPVLLYGAGREARSTRAFIQARSPHTKVYVTVDSGEADIDDATFIAPADLTQAIEARLFATIVKSPGVSRYRPVFAMAREAGIAVTSNLNLWGEAYRDGRKVIAISGTKGKSTTATLVHLMLTESGLDAGLAGNVGLAPLEIADKHPIVVFELSSYQTADMAFTPDIAALTNLSPEHTDWHRSVERYYQDKLNLIDRDAPFPVALGVGALGNPLVMEALRDLKRLIPPLAPFIHDRIAGAAARSRLKGEHNLNNALLAAAIAMKAGADLEGVVRGIAKFTPLPHRLEEHQVGDVTVVNDSISTTPEATKAALAAYEGSRIALIAGGHERHQDYSELSQLLALRGVTVLVCLPVTGDRLATLTYAAAPEIEVIEAGTLEDAVKALVGRKAKFETVILSPGAPSYGQLETAGKVFKNFEERGAAFVRLAGQYFGAKA</sequence>
<evidence type="ECO:0000256" key="9">
    <source>
        <dbReference type="ARBA" id="ARBA00022984"/>
    </source>
</evidence>
<evidence type="ECO:0000313" key="16">
    <source>
        <dbReference type="Proteomes" id="UP000095463"/>
    </source>
</evidence>
<dbReference type="SUPFAM" id="SSF53244">
    <property type="entry name" value="MurD-like peptide ligases, peptide-binding domain"/>
    <property type="match status" value="1"/>
</dbReference>
<dbReference type="OrthoDB" id="9809796at2"/>
<dbReference type="GO" id="GO:0071555">
    <property type="term" value="P:cell wall organization"/>
    <property type="evidence" value="ECO:0007669"/>
    <property type="project" value="UniProtKB-KW"/>
</dbReference>
<evidence type="ECO:0000256" key="2">
    <source>
        <dbReference type="ARBA" id="ARBA00004752"/>
    </source>
</evidence>
<dbReference type="Gene3D" id="3.40.1190.10">
    <property type="entry name" value="Mur-like, catalytic domain"/>
    <property type="match status" value="2"/>
</dbReference>
<dbReference type="InterPro" id="IPR018109">
    <property type="entry name" value="Folylpolyglutamate_synth_CS"/>
</dbReference>
<keyword evidence="16" id="KW-1185">Reference proteome</keyword>
<dbReference type="GO" id="GO:0005524">
    <property type="term" value="F:ATP binding"/>
    <property type="evidence" value="ECO:0007669"/>
    <property type="project" value="UniProtKB-UniRule"/>
</dbReference>
<keyword evidence="4 12" id="KW-0436">Ligase</keyword>
<reference evidence="15 16" key="1">
    <citation type="journal article" date="2015" name="Genome Announc.">
        <title>Genome Assemblies of Three Soil-Associated Devosia species: D. insulae, D. limi, and D. soli.</title>
        <authorList>
            <person name="Hassan Y.I."/>
            <person name="Lepp D."/>
            <person name="Zhou T."/>
        </authorList>
    </citation>
    <scope>NUCLEOTIDE SEQUENCE [LARGE SCALE GENOMIC DNA]</scope>
    <source>
        <strain evidence="15 16">DS-56</strain>
    </source>
</reference>
<dbReference type="RefSeq" id="WP_069910616.1">
    <property type="nucleotide sequence ID" value="NZ_LAJE02000227.1"/>
</dbReference>
<dbReference type="AlphaFoldDB" id="A0A1E5XNH2"/>
<name>A0A1E5XNH2_9HYPH</name>
<proteinExistence type="inferred from homology"/>
<comment type="caution">
    <text evidence="15">The sequence shown here is derived from an EMBL/GenBank/DDBJ whole genome shotgun (WGS) entry which is preliminary data.</text>
</comment>
<dbReference type="PANTHER" id="PTHR43692">
    <property type="entry name" value="UDP-N-ACETYLMURAMOYLALANINE--D-GLUTAMATE LIGASE"/>
    <property type="match status" value="1"/>
</dbReference>
<dbReference type="EC" id="6.3.2.53" evidence="12"/>
<evidence type="ECO:0000259" key="14">
    <source>
        <dbReference type="Pfam" id="PF08245"/>
    </source>
</evidence>
<keyword evidence="10 12" id="KW-0131">Cell cycle</keyword>
<dbReference type="InterPro" id="IPR004101">
    <property type="entry name" value="Mur_ligase_C"/>
</dbReference>
<comment type="similarity">
    <text evidence="12">Belongs to the MurCDEF family. MurD2 subfamily.</text>
</comment>
<dbReference type="GO" id="GO:0005737">
    <property type="term" value="C:cytoplasm"/>
    <property type="evidence" value="ECO:0007669"/>
    <property type="project" value="UniProtKB-SubCell"/>
</dbReference>
<evidence type="ECO:0000256" key="6">
    <source>
        <dbReference type="ARBA" id="ARBA00022741"/>
    </source>
</evidence>
<evidence type="ECO:0000256" key="7">
    <source>
        <dbReference type="ARBA" id="ARBA00022840"/>
    </source>
</evidence>
<comment type="pathway">
    <text evidence="2 12">Cell wall biogenesis; peptidoglycan biosynthesis.</text>
</comment>
<dbReference type="PROSITE" id="PS01011">
    <property type="entry name" value="FOLYLPOLYGLU_SYNT_1"/>
    <property type="match status" value="1"/>
</dbReference>
<dbReference type="PANTHER" id="PTHR43692:SF1">
    <property type="entry name" value="UDP-N-ACETYLMURAMOYLALANINE--D-GLUTAMATE LIGASE"/>
    <property type="match status" value="1"/>
</dbReference>
<dbReference type="Pfam" id="PF02875">
    <property type="entry name" value="Mur_ligase_C"/>
    <property type="match status" value="1"/>
</dbReference>
<keyword evidence="8 12" id="KW-0133">Cell shape</keyword>
<dbReference type="InterPro" id="IPR036565">
    <property type="entry name" value="Mur-like_cat_sf"/>
</dbReference>
<evidence type="ECO:0000256" key="12">
    <source>
        <dbReference type="HAMAP-Rule" id="MF_02208"/>
    </source>
</evidence>
<keyword evidence="6 12" id="KW-0547">Nucleotide-binding</keyword>
<dbReference type="InterPro" id="IPR005762">
    <property type="entry name" value="MurD"/>
</dbReference>
<evidence type="ECO:0000256" key="10">
    <source>
        <dbReference type="ARBA" id="ARBA00023306"/>
    </source>
</evidence>
<gene>
    <name evidence="12" type="primary">murD2</name>
    <name evidence="15" type="ORF">VW23_022695</name>
</gene>
<feature type="domain" description="Mur ligase C-terminal" evidence="13">
    <location>
        <begin position="288"/>
        <end position="400"/>
    </location>
</feature>
<dbReference type="GO" id="GO:0008764">
    <property type="term" value="F:UDP-N-acetylmuramoylalanine-D-glutamate ligase activity"/>
    <property type="evidence" value="ECO:0007669"/>
    <property type="project" value="InterPro"/>
</dbReference>
<keyword evidence="5 12" id="KW-0132">Cell division</keyword>
<comment type="subcellular location">
    <subcellularLocation>
        <location evidence="1 12">Cytoplasm</location>
    </subcellularLocation>
</comment>
<evidence type="ECO:0000259" key="13">
    <source>
        <dbReference type="Pfam" id="PF02875"/>
    </source>
</evidence>
<dbReference type="GO" id="GO:0051301">
    <property type="term" value="P:cell division"/>
    <property type="evidence" value="ECO:0007669"/>
    <property type="project" value="UniProtKB-KW"/>
</dbReference>
<keyword evidence="7 12" id="KW-0067">ATP-binding</keyword>
<dbReference type="InterPro" id="IPR013221">
    <property type="entry name" value="Mur_ligase_cen"/>
</dbReference>